<dbReference type="Gene3D" id="3.90.228.10">
    <property type="match status" value="1"/>
</dbReference>
<dbReference type="CDD" id="cd02907">
    <property type="entry name" value="Macro_Af1521_BAL-like"/>
    <property type="match status" value="1"/>
</dbReference>
<dbReference type="Pfam" id="PF01661">
    <property type="entry name" value="Macro"/>
    <property type="match status" value="2"/>
</dbReference>
<evidence type="ECO:0000313" key="11">
    <source>
        <dbReference type="Ensembl" id="ENSCAFP00030021408.1"/>
    </source>
</evidence>
<keyword evidence="5" id="KW-0520">NAD</keyword>
<evidence type="ECO:0000256" key="4">
    <source>
        <dbReference type="ARBA" id="ARBA00022695"/>
    </source>
</evidence>
<feature type="domain" description="Macro" evidence="10">
    <location>
        <begin position="481"/>
        <end position="664"/>
    </location>
</feature>
<keyword evidence="2" id="KW-0328">Glycosyltransferase</keyword>
<dbReference type="CDD" id="cd02903">
    <property type="entry name" value="Macro_BAL-like"/>
    <property type="match status" value="1"/>
</dbReference>
<evidence type="ECO:0000256" key="7">
    <source>
        <dbReference type="ARBA" id="ARBA00024347"/>
    </source>
</evidence>
<dbReference type="SMART" id="SM00506">
    <property type="entry name" value="A1pp"/>
    <property type="match status" value="2"/>
</dbReference>
<feature type="region of interest" description="Disordered" evidence="8">
    <location>
        <begin position="103"/>
        <end position="175"/>
    </location>
</feature>
<dbReference type="GO" id="GO:0003950">
    <property type="term" value="F:NAD+ poly-ADP-ribosyltransferase activity"/>
    <property type="evidence" value="ECO:0007669"/>
    <property type="project" value="InterPro"/>
</dbReference>
<dbReference type="Gene3D" id="3.40.220.10">
    <property type="entry name" value="Leucine Aminopeptidase, subunit E, domain 1"/>
    <property type="match status" value="2"/>
</dbReference>
<feature type="compositionally biased region" description="Pro residues" evidence="8">
    <location>
        <begin position="150"/>
        <end position="168"/>
    </location>
</feature>
<evidence type="ECO:0000259" key="10">
    <source>
        <dbReference type="PROSITE" id="PS51154"/>
    </source>
</evidence>
<dbReference type="InterPro" id="IPR002589">
    <property type="entry name" value="Macro_dom"/>
</dbReference>
<organism evidence="11 12">
    <name type="scientific">Canis lupus familiaris</name>
    <name type="common">Dog</name>
    <name type="synonym">Canis familiaris</name>
    <dbReference type="NCBI Taxonomy" id="9615"/>
    <lineage>
        <taxon>Eukaryota</taxon>
        <taxon>Metazoa</taxon>
        <taxon>Chordata</taxon>
        <taxon>Craniata</taxon>
        <taxon>Vertebrata</taxon>
        <taxon>Euteleostomi</taxon>
        <taxon>Mammalia</taxon>
        <taxon>Eutheria</taxon>
        <taxon>Laurasiatheria</taxon>
        <taxon>Carnivora</taxon>
        <taxon>Caniformia</taxon>
        <taxon>Canidae</taxon>
        <taxon>Canis</taxon>
    </lineage>
</organism>
<dbReference type="Ensembl" id="ENSCAFT00030024522.1">
    <property type="protein sequence ID" value="ENSCAFP00030021408.1"/>
    <property type="gene ID" value="ENSCAFG00030013232.1"/>
</dbReference>
<feature type="compositionally biased region" description="Basic and acidic residues" evidence="8">
    <location>
        <begin position="678"/>
        <end position="688"/>
    </location>
</feature>
<dbReference type="PANTHER" id="PTHR14453:SF70">
    <property type="entry name" value="PROTEIN MONO-ADP-RIBOSYLTRANSFERASE PARP9"/>
    <property type="match status" value="1"/>
</dbReference>
<dbReference type="PROSITE" id="PS51059">
    <property type="entry name" value="PARP_CATALYTIC"/>
    <property type="match status" value="1"/>
</dbReference>
<dbReference type="PANTHER" id="PTHR14453">
    <property type="entry name" value="PARP/ZINC FINGER CCCH TYPE DOMAIN CONTAINING PROTEIN"/>
    <property type="match status" value="1"/>
</dbReference>
<evidence type="ECO:0000256" key="2">
    <source>
        <dbReference type="ARBA" id="ARBA00022676"/>
    </source>
</evidence>
<name>A0A8C0NIU5_CANLF</name>
<feature type="compositionally biased region" description="Polar residues" evidence="8">
    <location>
        <begin position="1015"/>
        <end position="1031"/>
    </location>
</feature>
<dbReference type="SUPFAM" id="SSF56399">
    <property type="entry name" value="ADP-ribosylation"/>
    <property type="match status" value="1"/>
</dbReference>
<sequence>MLQSIPSKMWSAQIPGWASWAPASLWRQRGPRFGSPAVGAILCRSAELGGWVGGPRGPGRSAPALHPPLTCPFQELHLEGDLVPGVGGLHAALAAARAPALEVDPQLPARPRAGLGHPHEQRGRRAEGHGSGPRRPPQSFSFASRKSLPEPCPGAPSPPPAPLLPGAPFPASRSGQPDLGITAYIWKRRIDYKPLKTPGAWRMDFSQVKNGSRAAASNEKSETATLEEGHSWQTPINHSHFTILKNNESQLCEVLQNKFDCVCTLVLPSPSGTFRGPQQVFREMLIPGLELSVWWDDLTRHAVDVVVNAANGDLIHAGGLARALVNAGGPEIQEESRRFISQFGKIPTGKIAITNAGRLPCRFIIHAVGPQWTATDCDACIHKLQEAIVNILDYATFTSPYIKTLAIPALSSGIFQFPLDLCTQTIVKTIYLYYQGKQLDNNLKEIHLVSNEHPTVVAFKNALEGTLRLNKLGSWMSQEATSPFETLTVNDVTLQIVQGYIELQETDVIVNSVDPLHGLRLGPVSKSILQQAGDELELEFNKKITWIHQGSQLVLVTKGFKLSCQCVYHVLWDSRCFKKSQVLRIAVKECLEKCLELNKTSISFPALGTGNIGIPNYVAAKIMFGEVLNFAKRHLKKQLTVNFVIFPEELETYKTFSAEMAKNKSKPHHSNNYSVPKLTREEKRENGLKPKSPAISLMGSNLEKMKEAQAWIQRILSPQNPHIIENNHILYLGKKEHDVLTQLQNTLRVSISEIISLEKAILEIKGTQADVIEVVLNIEHMLCEVQEEMARKKELALWSLSGQWTDGQPKNQDEMKRNKFLRCLKLSAEEIQDQKKLFENCGLQVIKVEKIDNSVLMAVFQKKKKVMEERTHGKPVSCRLFQQVPYQFCEAVCRVGFQRMYSVPCDLKYGIGIYFTKNLKNLADQVKKTSATTELIYVFEAEVLTGSFCQGHQLNILPSPLSPGDIDIHDSVVDDVSSPETFVIFSDTQAMPQYLWTCTQDHVRPQDHSSGLRMLSSQQSGARFSRGSSVN</sequence>
<feature type="region of interest" description="Disordered" evidence="8">
    <location>
        <begin position="1007"/>
        <end position="1031"/>
    </location>
</feature>
<evidence type="ECO:0000256" key="3">
    <source>
        <dbReference type="ARBA" id="ARBA00022679"/>
    </source>
</evidence>
<keyword evidence="6" id="KW-0539">Nucleus</keyword>
<evidence type="ECO:0000256" key="8">
    <source>
        <dbReference type="SAM" id="MobiDB-lite"/>
    </source>
</evidence>
<dbReference type="InterPro" id="IPR052056">
    <property type="entry name" value="Mono-ARTD/PARP"/>
</dbReference>
<protein>
    <submittedName>
        <fullName evidence="11">Poly(ADP-ribose) polymerase family member 9</fullName>
    </submittedName>
</protein>
<dbReference type="CDD" id="cd01439">
    <property type="entry name" value="TCCD_inducible_PARP_like"/>
    <property type="match status" value="1"/>
</dbReference>
<dbReference type="Proteomes" id="UP000694429">
    <property type="component" value="Chromosome 33"/>
</dbReference>
<comment type="similarity">
    <text evidence="7">Belongs to the ARTD/PARP family.</text>
</comment>
<evidence type="ECO:0000256" key="5">
    <source>
        <dbReference type="ARBA" id="ARBA00023027"/>
    </source>
</evidence>
<evidence type="ECO:0000256" key="6">
    <source>
        <dbReference type="ARBA" id="ARBA00023242"/>
    </source>
</evidence>
<dbReference type="PROSITE" id="PS51154">
    <property type="entry name" value="MACRO"/>
    <property type="match status" value="2"/>
</dbReference>
<reference evidence="11" key="2">
    <citation type="submission" date="2025-08" db="UniProtKB">
        <authorList>
            <consortium name="Ensembl"/>
        </authorList>
    </citation>
    <scope>IDENTIFICATION</scope>
</reference>
<comment type="subcellular location">
    <subcellularLocation>
        <location evidence="1">Nucleus</location>
    </subcellularLocation>
</comment>
<keyword evidence="4" id="KW-0548">Nucleotidyltransferase</keyword>
<dbReference type="InterPro" id="IPR057049">
    <property type="entry name" value="PARP14_KH_8"/>
</dbReference>
<dbReference type="GO" id="GO:0016779">
    <property type="term" value="F:nucleotidyltransferase activity"/>
    <property type="evidence" value="ECO:0007669"/>
    <property type="project" value="UniProtKB-KW"/>
</dbReference>
<accession>A0A8C0NIU5</accession>
<dbReference type="Pfam" id="PF23254">
    <property type="entry name" value="KH_PARP14_8"/>
    <property type="match status" value="1"/>
</dbReference>
<evidence type="ECO:0000313" key="12">
    <source>
        <dbReference type="Proteomes" id="UP000694429"/>
    </source>
</evidence>
<dbReference type="SUPFAM" id="SSF52949">
    <property type="entry name" value="Macro domain-like"/>
    <property type="match status" value="2"/>
</dbReference>
<feature type="compositionally biased region" description="Basic and acidic residues" evidence="8">
    <location>
        <begin position="117"/>
        <end position="128"/>
    </location>
</feature>
<dbReference type="InterPro" id="IPR043472">
    <property type="entry name" value="Macro_dom-like"/>
</dbReference>
<feature type="domain" description="PARP catalytic" evidence="9">
    <location>
        <begin position="806"/>
        <end position="1021"/>
    </location>
</feature>
<dbReference type="InterPro" id="IPR012317">
    <property type="entry name" value="Poly(ADP-ribose)pol_cat_dom"/>
</dbReference>
<keyword evidence="3" id="KW-0808">Transferase</keyword>
<feature type="domain" description="Macro" evidence="10">
    <location>
        <begin position="278"/>
        <end position="467"/>
    </location>
</feature>
<dbReference type="GO" id="GO:0005634">
    <property type="term" value="C:nucleus"/>
    <property type="evidence" value="ECO:0007669"/>
    <property type="project" value="UniProtKB-SubCell"/>
</dbReference>
<evidence type="ECO:0000256" key="1">
    <source>
        <dbReference type="ARBA" id="ARBA00004123"/>
    </source>
</evidence>
<feature type="region of interest" description="Disordered" evidence="8">
    <location>
        <begin position="664"/>
        <end position="693"/>
    </location>
</feature>
<evidence type="ECO:0000259" key="9">
    <source>
        <dbReference type="PROSITE" id="PS51059"/>
    </source>
</evidence>
<reference evidence="11" key="1">
    <citation type="submission" date="2019-03" db="EMBL/GenBank/DDBJ databases">
        <authorList>
            <person name="Warren W.C."/>
            <person name="Johnson G.S."/>
        </authorList>
    </citation>
    <scope>NUCLEOTIDE SEQUENCE [LARGE SCALE GENOMIC DNA]</scope>
    <source>
        <strain evidence="11">Basenji</strain>
    </source>
</reference>
<proteinExistence type="inferred from homology"/>
<dbReference type="AlphaFoldDB" id="A0A8C0NIU5"/>